<evidence type="ECO:0000313" key="21">
    <source>
        <dbReference type="RefSeq" id="XP_032806335.1"/>
    </source>
</evidence>
<keyword evidence="11" id="KW-0472">Membrane</keyword>
<dbReference type="InterPro" id="IPR034154">
    <property type="entry name" value="TOPRIM_DnaG/twinkle"/>
</dbReference>
<evidence type="ECO:0000259" key="17">
    <source>
        <dbReference type="PROSITE" id="PS51199"/>
    </source>
</evidence>
<dbReference type="SUPFAM" id="SSF56731">
    <property type="entry name" value="DNA primase core"/>
    <property type="match status" value="1"/>
</dbReference>
<sequence length="749" mass="83566">MLATIGRCSCYKWVNVTLQPRRGTHLNRVCLTPCAPLSAPSRLLGNCGKSVHGTPGHGGRVPATVACQSAPSRRRLLHSLSKPRCFDGLQAVTGIRCITIPGFQKYLKGGDEEWKPPVTATEIRQYLRASGIEFHDGHTCLLLLSPFVERLPGAPGGKENAGLYINKTTGQFFCKHTLAEGTWEDLQVCLEAMRKEGRVFVKPNVLLLGLGAAAEGVEEDDARFTREEIDRIWRRSIFLHELEEEQKLTAKRLYGIERLTDATLKRFSVKWHPPTKSLVFPWLGPQNGLKGLKLLTAAFDGQSVTYRESTLPRGARYCNLFGLHLIMPKDSEVALTSNELDCLAVSQATSCQALSLPRGMSCLSPTLLPYLEQFRKVILWLGSDLNAWETSKGFARKLGLRRCSLVRLGEGPQPRPLEALSLTGSTTPRGGTVSALQQALRSSLPAAHKAITLFRQLREDVRGELANSEQVAGVKWQRFPALNKLLKGHRKGELTIFTGPTGSGKTTFISEYALDLASQGVSTLWGSFEIGNVRLARVMLTQYARQRLESNIDSYDEWADRFEDLPLFFMTFHGQQNIKTVLDTMQHAVYMYDISHVVIDNLQFMLGLQNPSMDRFTMQDFVVGAFRKFATVNMCHVTLVIHPRKEDFDRELQTASIFGTAKASQEADNVLILQDRRLSATHGKKYLQLAKNRFDGDLGSIPLEFDKASLTFSAAKTRGKVARKSRQGADSITNEVLQEYEDSNLDYDK</sequence>
<gene>
    <name evidence="19 20 21 22" type="primary">TWNK</name>
</gene>
<evidence type="ECO:0000256" key="16">
    <source>
        <dbReference type="ARBA" id="ARBA00075597"/>
    </source>
</evidence>
<dbReference type="RefSeq" id="XP_032806335.1">
    <property type="nucleotide sequence ID" value="XM_032950444.1"/>
</dbReference>
<evidence type="ECO:0000256" key="4">
    <source>
        <dbReference type="ARBA" id="ARBA00022792"/>
    </source>
</evidence>
<keyword evidence="6" id="KW-0347">Helicase</keyword>
<reference evidence="19 20" key="1">
    <citation type="submission" date="2025-04" db="UniProtKB">
        <authorList>
            <consortium name="RefSeq"/>
        </authorList>
    </citation>
    <scope>IDENTIFICATION</scope>
    <source>
        <tissue evidence="19 20">Sperm</tissue>
    </source>
</reference>
<dbReference type="CTD" id="56652"/>
<dbReference type="SUPFAM" id="SSF52540">
    <property type="entry name" value="P-loop containing nucleoside triphosphate hydrolases"/>
    <property type="match status" value="1"/>
</dbReference>
<organism evidence="18 20">
    <name type="scientific">Petromyzon marinus</name>
    <name type="common">Sea lamprey</name>
    <dbReference type="NCBI Taxonomy" id="7757"/>
    <lineage>
        <taxon>Eukaryota</taxon>
        <taxon>Metazoa</taxon>
        <taxon>Chordata</taxon>
        <taxon>Craniata</taxon>
        <taxon>Vertebrata</taxon>
        <taxon>Cyclostomata</taxon>
        <taxon>Hyperoartia</taxon>
        <taxon>Petromyzontiformes</taxon>
        <taxon>Petromyzontidae</taxon>
        <taxon>Petromyzon</taxon>
    </lineage>
</organism>
<dbReference type="GO" id="GO:0005743">
    <property type="term" value="C:mitochondrial inner membrane"/>
    <property type="evidence" value="ECO:0007669"/>
    <property type="project" value="UniProtKB-SubCell"/>
</dbReference>
<evidence type="ECO:0000313" key="20">
    <source>
        <dbReference type="RefSeq" id="XP_032806333.1"/>
    </source>
</evidence>
<dbReference type="GO" id="GO:0006264">
    <property type="term" value="P:mitochondrial DNA replication"/>
    <property type="evidence" value="ECO:0007669"/>
    <property type="project" value="TreeGrafter"/>
</dbReference>
<keyword evidence="18" id="KW-1185">Reference proteome</keyword>
<dbReference type="FunFam" id="3.40.50.300:FF:000845">
    <property type="entry name" value="Mitochondrial helicase twinkle"/>
    <property type="match status" value="1"/>
</dbReference>
<dbReference type="Proteomes" id="UP001318040">
    <property type="component" value="Chromosome 9"/>
</dbReference>
<dbReference type="AlphaFoldDB" id="A0AAJ7WRS6"/>
<evidence type="ECO:0000256" key="10">
    <source>
        <dbReference type="ARBA" id="ARBA00023128"/>
    </source>
</evidence>
<dbReference type="RefSeq" id="XP_032806332.1">
    <property type="nucleotide sequence ID" value="XM_032950441.1"/>
</dbReference>
<keyword evidence="13" id="KW-1135">Mitochondrion nucleoid</keyword>
<evidence type="ECO:0000256" key="5">
    <source>
        <dbReference type="ARBA" id="ARBA00022801"/>
    </source>
</evidence>
<keyword evidence="10" id="KW-0496">Mitochondrion</keyword>
<accession>A0AAJ7WRS6</accession>
<evidence type="ECO:0000313" key="18">
    <source>
        <dbReference type="Proteomes" id="UP001318040"/>
    </source>
</evidence>
<dbReference type="Gene3D" id="3.40.1360.10">
    <property type="match status" value="1"/>
</dbReference>
<comment type="subcellular location">
    <subcellularLocation>
        <location evidence="2">Mitochondrion inner membrane</location>
        <topology evidence="2">Peripheral membrane protein</topology>
    </subcellularLocation>
    <subcellularLocation>
        <location evidence="1">Mitochondrion matrix</location>
        <location evidence="1">Mitochondrion nucleoid</location>
    </subcellularLocation>
</comment>
<evidence type="ECO:0000256" key="13">
    <source>
        <dbReference type="ARBA" id="ARBA00023271"/>
    </source>
</evidence>
<keyword evidence="4" id="KW-0999">Mitochondrion inner membrane</keyword>
<evidence type="ECO:0000256" key="11">
    <source>
        <dbReference type="ARBA" id="ARBA00023136"/>
    </source>
</evidence>
<keyword evidence="3" id="KW-0547">Nucleotide-binding</keyword>
<evidence type="ECO:0000256" key="6">
    <source>
        <dbReference type="ARBA" id="ARBA00022806"/>
    </source>
</evidence>
<evidence type="ECO:0000313" key="19">
    <source>
        <dbReference type="RefSeq" id="XP_032806332.1"/>
    </source>
</evidence>
<dbReference type="GO" id="GO:0043139">
    <property type="term" value="F:5'-3' DNA helicase activity"/>
    <property type="evidence" value="ECO:0007669"/>
    <property type="project" value="UniProtKB-EC"/>
</dbReference>
<evidence type="ECO:0000256" key="14">
    <source>
        <dbReference type="ARBA" id="ARBA00044969"/>
    </source>
</evidence>
<dbReference type="GO" id="GO:0005524">
    <property type="term" value="F:ATP binding"/>
    <property type="evidence" value="ECO:0007669"/>
    <property type="project" value="UniProtKB-KW"/>
</dbReference>
<dbReference type="GO" id="GO:0042645">
    <property type="term" value="C:mitochondrial nucleoid"/>
    <property type="evidence" value="ECO:0007669"/>
    <property type="project" value="UniProtKB-SubCell"/>
</dbReference>
<proteinExistence type="predicted"/>
<dbReference type="CDD" id="cd01122">
    <property type="entry name" value="Twinkle_C"/>
    <property type="match status" value="1"/>
</dbReference>
<comment type="catalytic activity">
    <reaction evidence="15">
        <text>ATP + H2O = ADP + phosphate + H(+)</text>
        <dbReference type="Rhea" id="RHEA:13065"/>
        <dbReference type="ChEBI" id="CHEBI:15377"/>
        <dbReference type="ChEBI" id="CHEBI:15378"/>
        <dbReference type="ChEBI" id="CHEBI:30616"/>
        <dbReference type="ChEBI" id="CHEBI:43474"/>
        <dbReference type="ChEBI" id="CHEBI:456216"/>
        <dbReference type="EC" id="5.6.2.3"/>
    </reaction>
</comment>
<dbReference type="RefSeq" id="XP_032806333.1">
    <property type="nucleotide sequence ID" value="XM_032950442.1"/>
</dbReference>
<dbReference type="Pfam" id="PF13481">
    <property type="entry name" value="AAA_25"/>
    <property type="match status" value="1"/>
</dbReference>
<evidence type="ECO:0000256" key="12">
    <source>
        <dbReference type="ARBA" id="ARBA00023235"/>
    </source>
</evidence>
<keyword evidence="7" id="KW-0067">ATP-binding</keyword>
<evidence type="ECO:0000256" key="15">
    <source>
        <dbReference type="ARBA" id="ARBA00048954"/>
    </source>
</evidence>
<keyword evidence="9" id="KW-0446">Lipid-binding</keyword>
<dbReference type="CDD" id="cd01029">
    <property type="entry name" value="TOPRIM_primases"/>
    <property type="match status" value="1"/>
</dbReference>
<keyword evidence="5" id="KW-0378">Hydrolase</keyword>
<dbReference type="InterPro" id="IPR007694">
    <property type="entry name" value="DNA_helicase_DnaB-like_C"/>
</dbReference>
<evidence type="ECO:0000256" key="2">
    <source>
        <dbReference type="ARBA" id="ARBA00004637"/>
    </source>
</evidence>
<evidence type="ECO:0000256" key="7">
    <source>
        <dbReference type="ARBA" id="ARBA00022840"/>
    </source>
</evidence>
<dbReference type="PROSITE" id="PS51199">
    <property type="entry name" value="SF4_HELICASE"/>
    <property type="match status" value="1"/>
</dbReference>
<protein>
    <recommendedName>
        <fullName evidence="14">DNA 5'-3' helicase</fullName>
        <ecNumber evidence="14">5.6.2.3</ecNumber>
    </recommendedName>
    <alternativeName>
        <fullName evidence="16">Twinkle protein, mitochondrial</fullName>
    </alternativeName>
</protein>
<evidence type="ECO:0000256" key="1">
    <source>
        <dbReference type="ARBA" id="ARBA00004436"/>
    </source>
</evidence>
<evidence type="ECO:0000256" key="8">
    <source>
        <dbReference type="ARBA" id="ARBA00022946"/>
    </source>
</evidence>
<dbReference type="GO" id="GO:0003697">
    <property type="term" value="F:single-stranded DNA binding"/>
    <property type="evidence" value="ECO:0007669"/>
    <property type="project" value="InterPro"/>
</dbReference>
<evidence type="ECO:0000256" key="9">
    <source>
        <dbReference type="ARBA" id="ARBA00023121"/>
    </source>
</evidence>
<dbReference type="EC" id="5.6.2.3" evidence="14"/>
<dbReference type="InterPro" id="IPR027032">
    <property type="entry name" value="Twinkle-like"/>
</dbReference>
<evidence type="ECO:0000256" key="3">
    <source>
        <dbReference type="ARBA" id="ARBA00022741"/>
    </source>
</evidence>
<evidence type="ECO:0000313" key="22">
    <source>
        <dbReference type="RefSeq" id="XP_032806336.1"/>
    </source>
</evidence>
<feature type="domain" description="SF4 helicase" evidence="17">
    <location>
        <begin position="468"/>
        <end position="719"/>
    </location>
</feature>
<keyword evidence="8" id="KW-0809">Transit peptide</keyword>
<dbReference type="RefSeq" id="XP_032806336.1">
    <property type="nucleotide sequence ID" value="XM_032950445.1"/>
</dbReference>
<dbReference type="GO" id="GO:0016787">
    <property type="term" value="F:hydrolase activity"/>
    <property type="evidence" value="ECO:0007669"/>
    <property type="project" value="UniProtKB-KW"/>
</dbReference>
<dbReference type="InterPro" id="IPR027417">
    <property type="entry name" value="P-loop_NTPase"/>
</dbReference>
<dbReference type="GeneID" id="116940519"/>
<dbReference type="Gene3D" id="3.40.50.300">
    <property type="entry name" value="P-loop containing nucleotide triphosphate hydrolases"/>
    <property type="match status" value="1"/>
</dbReference>
<keyword evidence="12" id="KW-0413">Isomerase</keyword>
<dbReference type="PANTHER" id="PTHR12873">
    <property type="entry name" value="T7-LIKE MITOCHONDRIAL DNA HELICASE"/>
    <property type="match status" value="1"/>
</dbReference>
<name>A0AAJ7WRS6_PETMA</name>
<dbReference type="KEGG" id="pmrn:116940519"/>
<dbReference type="PANTHER" id="PTHR12873:SF0">
    <property type="entry name" value="TWINKLE MTDNA HELICASE"/>
    <property type="match status" value="1"/>
</dbReference>
<dbReference type="GO" id="GO:0008289">
    <property type="term" value="F:lipid binding"/>
    <property type="evidence" value="ECO:0007669"/>
    <property type="project" value="UniProtKB-KW"/>
</dbReference>